<organism evidence="1 2">
    <name type="scientific">Mycetocola tolaasinivorans</name>
    <dbReference type="NCBI Taxonomy" id="76635"/>
    <lineage>
        <taxon>Bacteria</taxon>
        <taxon>Bacillati</taxon>
        <taxon>Actinomycetota</taxon>
        <taxon>Actinomycetes</taxon>
        <taxon>Micrococcales</taxon>
        <taxon>Microbacteriaceae</taxon>
        <taxon>Mycetocola</taxon>
    </lineage>
</organism>
<dbReference type="Gene3D" id="3.40.50.2300">
    <property type="match status" value="1"/>
</dbReference>
<name>A0A3L7AAF6_9MICO</name>
<sequence length="145" mass="15461">MVVPAERAGDHEIERLMRSLAQPLLLAGFSLVTGVVRDVAHETELYRLWARPESMIEGVALLDAVADDPRIVLLNTLGLPHAGIIRGDFAVGYPAVMAVTADAETSAHRGRETGGLLGEQVLAAVRGDAARTLSVEADHDQRSTS</sequence>
<evidence type="ECO:0000313" key="1">
    <source>
        <dbReference type="EMBL" id="RLP76808.1"/>
    </source>
</evidence>
<protein>
    <submittedName>
        <fullName evidence="1">Uncharacterized protein</fullName>
    </submittedName>
</protein>
<evidence type="ECO:0000313" key="2">
    <source>
        <dbReference type="Proteomes" id="UP000272503"/>
    </source>
</evidence>
<gene>
    <name evidence="1" type="ORF">D9V32_03990</name>
</gene>
<dbReference type="EMBL" id="RCUX01000003">
    <property type="protein sequence ID" value="RLP76808.1"/>
    <property type="molecule type" value="Genomic_DNA"/>
</dbReference>
<dbReference type="Proteomes" id="UP000272503">
    <property type="component" value="Unassembled WGS sequence"/>
</dbReference>
<proteinExistence type="predicted"/>
<reference evidence="1 2" key="1">
    <citation type="submission" date="2018-10" db="EMBL/GenBank/DDBJ databases">
        <authorList>
            <person name="Li J."/>
        </authorList>
    </citation>
    <scope>NUCLEOTIDE SEQUENCE [LARGE SCALE GENOMIC DNA]</scope>
    <source>
        <strain evidence="1 2">IF 016277</strain>
    </source>
</reference>
<dbReference type="AlphaFoldDB" id="A0A3L7AAF6"/>
<keyword evidence="2" id="KW-1185">Reference proteome</keyword>
<accession>A0A3L7AAF6</accession>
<comment type="caution">
    <text evidence="1">The sequence shown here is derived from an EMBL/GenBank/DDBJ whole genome shotgun (WGS) entry which is preliminary data.</text>
</comment>